<dbReference type="Pfam" id="PF12796">
    <property type="entry name" value="Ank_2"/>
    <property type="match status" value="1"/>
</dbReference>
<keyword evidence="4" id="KW-0677">Repeat</keyword>
<dbReference type="SUPFAM" id="SSF48403">
    <property type="entry name" value="Ankyrin repeat"/>
    <property type="match status" value="1"/>
</dbReference>
<evidence type="ECO:0000256" key="10">
    <source>
        <dbReference type="SAM" id="MobiDB-lite"/>
    </source>
</evidence>
<evidence type="ECO:0000256" key="8">
    <source>
        <dbReference type="ARBA" id="ARBA00030802"/>
    </source>
</evidence>
<evidence type="ECO:0000256" key="7">
    <source>
        <dbReference type="ARBA" id="ARBA00030621"/>
    </source>
</evidence>
<proteinExistence type="predicted"/>
<dbReference type="AlphaFoldDB" id="A0A8C4QJT9"/>
<dbReference type="Ensembl" id="ENSEBUT00000017172.1">
    <property type="protein sequence ID" value="ENSEBUP00000016599.1"/>
    <property type="gene ID" value="ENSEBUG00000010412.1"/>
</dbReference>
<dbReference type="SMART" id="SM00248">
    <property type="entry name" value="ANK"/>
    <property type="match status" value="2"/>
</dbReference>
<keyword evidence="12" id="KW-1185">Reference proteome</keyword>
<keyword evidence="3" id="KW-0597">Phosphoprotein</keyword>
<evidence type="ECO:0000256" key="2">
    <source>
        <dbReference type="ARBA" id="ARBA00014259"/>
    </source>
</evidence>
<feature type="compositionally biased region" description="Basic and acidic residues" evidence="10">
    <location>
        <begin position="226"/>
        <end position="236"/>
    </location>
</feature>
<organism evidence="11 12">
    <name type="scientific">Eptatretus burgeri</name>
    <name type="common">Inshore hagfish</name>
    <dbReference type="NCBI Taxonomy" id="7764"/>
    <lineage>
        <taxon>Eukaryota</taxon>
        <taxon>Metazoa</taxon>
        <taxon>Chordata</taxon>
        <taxon>Craniata</taxon>
        <taxon>Vertebrata</taxon>
        <taxon>Cyclostomata</taxon>
        <taxon>Myxini</taxon>
        <taxon>Myxiniformes</taxon>
        <taxon>Myxinidae</taxon>
        <taxon>Eptatretinae</taxon>
        <taxon>Eptatretus</taxon>
    </lineage>
</organism>
<dbReference type="InterPro" id="IPR002110">
    <property type="entry name" value="Ankyrin_rpt"/>
</dbReference>
<comment type="subcellular location">
    <subcellularLocation>
        <location evidence="1">Nucleus</location>
    </subcellularLocation>
</comment>
<sequence>RLGPRPRRPRLPQTAPSLCYPRSLFQALLLPFYLSCLRALLRRHPGLVRESGAGATSRDPGRSPLMAACAKGNARAVRALLRAGADPARPSPNGDTPCHAAAWHAAAGGDKGEDSWVFIIEPPGGRERDIVIFVLKQPDLDEEWQHKLAAECEDEFLEQGGKYGVYTVRACAPTLHGSFFFCFLFFLYTLVEARMRANTQLTARRHETRGVGVEGTKQSRSQPKRRLSEQRSASERHNKHAEHLHHLQTEEAKRVAHLAEARLARQRTAYLEHRAALANSTSSLWFSDVPWPAPGKNATEMATVLLHGAGPPGSDTYRRRLRKEQALWHPDGFERSLGRSLVEAERQRIMATVLSLSQVLNSLSTEVK</sequence>
<evidence type="ECO:0000256" key="6">
    <source>
        <dbReference type="ARBA" id="ARBA00023242"/>
    </source>
</evidence>
<evidence type="ECO:0000256" key="9">
    <source>
        <dbReference type="PROSITE-ProRule" id="PRU00023"/>
    </source>
</evidence>
<dbReference type="PROSITE" id="PS50297">
    <property type="entry name" value="ANK_REP_REGION"/>
    <property type="match status" value="1"/>
</dbReference>
<dbReference type="GO" id="GO:0005634">
    <property type="term" value="C:nucleus"/>
    <property type="evidence" value="ECO:0007669"/>
    <property type="project" value="UniProtKB-SubCell"/>
</dbReference>
<evidence type="ECO:0000313" key="12">
    <source>
        <dbReference type="Proteomes" id="UP000694388"/>
    </source>
</evidence>
<dbReference type="GO" id="GO:0043124">
    <property type="term" value="P:negative regulation of canonical NF-kappaB signal transduction"/>
    <property type="evidence" value="ECO:0007669"/>
    <property type="project" value="InterPro"/>
</dbReference>
<name>A0A8C4QJT9_EPTBU</name>
<evidence type="ECO:0000256" key="4">
    <source>
        <dbReference type="ARBA" id="ARBA00022737"/>
    </source>
</evidence>
<dbReference type="Gene3D" id="1.25.40.20">
    <property type="entry name" value="Ankyrin repeat-containing domain"/>
    <property type="match status" value="1"/>
</dbReference>
<feature type="repeat" description="ANK" evidence="9">
    <location>
        <begin position="60"/>
        <end position="92"/>
    </location>
</feature>
<feature type="region of interest" description="Disordered" evidence="10">
    <location>
        <begin position="206"/>
        <end position="249"/>
    </location>
</feature>
<dbReference type="OMA" id="QEAQGDQ"/>
<protein>
    <recommendedName>
        <fullName evidence="2">NF-kappa-B inhibitor-like protein 1</fullName>
    </recommendedName>
    <alternativeName>
        <fullName evidence="7">Inhibitor of kappa B-like protein</fullName>
    </alternativeName>
    <alternativeName>
        <fullName evidence="8">Nuclear factor of kappa light polypeptide gene enhancer in B-cells inhibitor-like 1</fullName>
    </alternativeName>
</protein>
<dbReference type="PANTHER" id="PTHR15263">
    <property type="entry name" value="I-KAPPA-B-LIKE PROTEIN IKBL"/>
    <property type="match status" value="1"/>
</dbReference>
<accession>A0A8C4QJT9</accession>
<dbReference type="InterPro" id="IPR038753">
    <property type="entry name" value="NFKBIL1"/>
</dbReference>
<evidence type="ECO:0000256" key="1">
    <source>
        <dbReference type="ARBA" id="ARBA00004123"/>
    </source>
</evidence>
<keyword evidence="5 9" id="KW-0040">ANK repeat</keyword>
<reference evidence="11" key="2">
    <citation type="submission" date="2025-09" db="UniProtKB">
        <authorList>
            <consortium name="Ensembl"/>
        </authorList>
    </citation>
    <scope>IDENTIFICATION</scope>
</reference>
<dbReference type="InterPro" id="IPR036770">
    <property type="entry name" value="Ankyrin_rpt-contain_sf"/>
</dbReference>
<dbReference type="PROSITE" id="PS50088">
    <property type="entry name" value="ANK_REPEAT"/>
    <property type="match status" value="1"/>
</dbReference>
<evidence type="ECO:0000256" key="5">
    <source>
        <dbReference type="ARBA" id="ARBA00023043"/>
    </source>
</evidence>
<evidence type="ECO:0000256" key="3">
    <source>
        <dbReference type="ARBA" id="ARBA00022553"/>
    </source>
</evidence>
<reference evidence="11" key="1">
    <citation type="submission" date="2025-08" db="UniProtKB">
        <authorList>
            <consortium name="Ensembl"/>
        </authorList>
    </citation>
    <scope>IDENTIFICATION</scope>
</reference>
<dbReference type="GeneTree" id="ENSGT00390000013929"/>
<evidence type="ECO:0000313" key="11">
    <source>
        <dbReference type="Ensembl" id="ENSEBUP00000016599.1"/>
    </source>
</evidence>
<keyword evidence="6" id="KW-0539">Nucleus</keyword>
<dbReference type="PANTHER" id="PTHR15263:SF1">
    <property type="entry name" value="NF-KAPPA-B INHIBITOR-LIKE PROTEIN 1"/>
    <property type="match status" value="1"/>
</dbReference>
<dbReference type="Proteomes" id="UP000694388">
    <property type="component" value="Unplaced"/>
</dbReference>